<dbReference type="EMBL" id="LXQA010481224">
    <property type="protein sequence ID" value="MCI54560.1"/>
    <property type="molecule type" value="Genomic_DNA"/>
</dbReference>
<organism evidence="1 2">
    <name type="scientific">Trifolium medium</name>
    <dbReference type="NCBI Taxonomy" id="97028"/>
    <lineage>
        <taxon>Eukaryota</taxon>
        <taxon>Viridiplantae</taxon>
        <taxon>Streptophyta</taxon>
        <taxon>Embryophyta</taxon>
        <taxon>Tracheophyta</taxon>
        <taxon>Spermatophyta</taxon>
        <taxon>Magnoliopsida</taxon>
        <taxon>eudicotyledons</taxon>
        <taxon>Gunneridae</taxon>
        <taxon>Pentapetalae</taxon>
        <taxon>rosids</taxon>
        <taxon>fabids</taxon>
        <taxon>Fabales</taxon>
        <taxon>Fabaceae</taxon>
        <taxon>Papilionoideae</taxon>
        <taxon>50 kb inversion clade</taxon>
        <taxon>NPAAA clade</taxon>
        <taxon>Hologalegina</taxon>
        <taxon>IRL clade</taxon>
        <taxon>Trifolieae</taxon>
        <taxon>Trifolium</taxon>
    </lineage>
</organism>
<feature type="non-terminal residue" evidence="1">
    <location>
        <position position="22"/>
    </location>
</feature>
<dbReference type="Proteomes" id="UP000265520">
    <property type="component" value="Unassembled WGS sequence"/>
</dbReference>
<dbReference type="AlphaFoldDB" id="A0A392T323"/>
<comment type="caution">
    <text evidence="1">The sequence shown here is derived from an EMBL/GenBank/DDBJ whole genome shotgun (WGS) entry which is preliminary data.</text>
</comment>
<protein>
    <submittedName>
        <fullName evidence="1">Uncharacterized protein</fullName>
    </submittedName>
</protein>
<evidence type="ECO:0000313" key="1">
    <source>
        <dbReference type="EMBL" id="MCI54560.1"/>
    </source>
</evidence>
<sequence>MPESAYNLDLGDDVRVCFNLLQ</sequence>
<proteinExistence type="predicted"/>
<evidence type="ECO:0000313" key="2">
    <source>
        <dbReference type="Proteomes" id="UP000265520"/>
    </source>
</evidence>
<accession>A0A392T323</accession>
<reference evidence="1 2" key="1">
    <citation type="journal article" date="2018" name="Front. Plant Sci.">
        <title>Red Clover (Trifolium pratense) and Zigzag Clover (T. medium) - A Picture of Genomic Similarities and Differences.</title>
        <authorList>
            <person name="Dluhosova J."/>
            <person name="Istvanek J."/>
            <person name="Nedelnik J."/>
            <person name="Repkova J."/>
        </authorList>
    </citation>
    <scope>NUCLEOTIDE SEQUENCE [LARGE SCALE GENOMIC DNA]</scope>
    <source>
        <strain evidence="2">cv. 10/8</strain>
        <tissue evidence="1">Leaf</tissue>
    </source>
</reference>
<keyword evidence="2" id="KW-1185">Reference proteome</keyword>
<name>A0A392T323_9FABA</name>